<dbReference type="PROSITE" id="PS51217">
    <property type="entry name" value="UVRD_HELICASE_CTER"/>
    <property type="match status" value="1"/>
</dbReference>
<comment type="catalytic activity">
    <reaction evidence="12">
        <text>Couples ATP hydrolysis with the unwinding of duplex DNA by translocating in the 3'-5' direction.</text>
        <dbReference type="EC" id="5.6.2.4"/>
    </reaction>
</comment>
<keyword evidence="5 15" id="KW-0378">Hydrolase</keyword>
<dbReference type="Gene3D" id="1.10.10.160">
    <property type="match status" value="1"/>
</dbReference>
<reference evidence="20" key="1">
    <citation type="journal article" date="2019" name="Int. J. Syst. Evol. Microbiol.">
        <title>The Global Catalogue of Microorganisms (GCM) 10K type strain sequencing project: providing services to taxonomists for standard genome sequencing and annotation.</title>
        <authorList>
            <consortium name="The Broad Institute Genomics Platform"/>
            <consortium name="The Broad Institute Genome Sequencing Center for Infectious Disease"/>
            <person name="Wu L."/>
            <person name="Ma J."/>
        </authorList>
    </citation>
    <scope>NUCLEOTIDE SEQUENCE [LARGE SCALE GENOMIC DNA]</scope>
    <source>
        <strain evidence="20">CCUG 43114</strain>
    </source>
</reference>
<organism evidence="19 20">
    <name type="scientific">Aquipuribacter nitratireducens</name>
    <dbReference type="NCBI Taxonomy" id="650104"/>
    <lineage>
        <taxon>Bacteria</taxon>
        <taxon>Bacillati</taxon>
        <taxon>Actinomycetota</taxon>
        <taxon>Actinomycetes</taxon>
        <taxon>Micrococcales</taxon>
        <taxon>Intrasporangiaceae</taxon>
        <taxon>Aquipuribacter</taxon>
    </lineage>
</organism>
<evidence type="ECO:0000256" key="4">
    <source>
        <dbReference type="ARBA" id="ARBA00022763"/>
    </source>
</evidence>
<dbReference type="PROSITE" id="PS51198">
    <property type="entry name" value="UVRD_HELICASE_ATP_BIND"/>
    <property type="match status" value="1"/>
</dbReference>
<feature type="domain" description="UvrD-like helicase ATP-binding" evidence="17">
    <location>
        <begin position="24"/>
        <end position="349"/>
    </location>
</feature>
<keyword evidence="2" id="KW-0540">Nuclease</keyword>
<dbReference type="Gene3D" id="3.40.50.300">
    <property type="entry name" value="P-loop containing nucleotide triphosphate hydrolases"/>
    <property type="match status" value="2"/>
</dbReference>
<keyword evidence="20" id="KW-1185">Reference proteome</keyword>
<proteinExistence type="inferred from homology"/>
<evidence type="ECO:0000313" key="19">
    <source>
        <dbReference type="EMBL" id="MFC5380633.1"/>
    </source>
</evidence>
<keyword evidence="7" id="KW-0269">Exonuclease</keyword>
<evidence type="ECO:0000256" key="16">
    <source>
        <dbReference type="SAM" id="MobiDB-lite"/>
    </source>
</evidence>
<evidence type="ECO:0000256" key="14">
    <source>
        <dbReference type="ARBA" id="ARBA00048988"/>
    </source>
</evidence>
<dbReference type="InterPro" id="IPR000212">
    <property type="entry name" value="DNA_helicase_UvrD/REP"/>
</dbReference>
<keyword evidence="10" id="KW-0234">DNA repair</keyword>
<evidence type="ECO:0000256" key="11">
    <source>
        <dbReference type="ARBA" id="ARBA00023235"/>
    </source>
</evidence>
<feature type="region of interest" description="Disordered" evidence="16">
    <location>
        <begin position="818"/>
        <end position="841"/>
    </location>
</feature>
<dbReference type="Gene3D" id="1.10.486.10">
    <property type="entry name" value="PCRA, domain 4"/>
    <property type="match status" value="1"/>
</dbReference>
<evidence type="ECO:0000313" key="20">
    <source>
        <dbReference type="Proteomes" id="UP001596122"/>
    </source>
</evidence>
<dbReference type="Pfam" id="PF13361">
    <property type="entry name" value="UvrD_C"/>
    <property type="match status" value="1"/>
</dbReference>
<dbReference type="InterPro" id="IPR011604">
    <property type="entry name" value="PDDEXK-like_dom_sf"/>
</dbReference>
<name>A0ABW0GL65_9MICO</name>
<dbReference type="Gene3D" id="3.90.320.10">
    <property type="match status" value="1"/>
</dbReference>
<accession>A0ABW0GL65</accession>
<dbReference type="PANTHER" id="PTHR11070">
    <property type="entry name" value="UVRD / RECB / PCRA DNA HELICASE FAMILY MEMBER"/>
    <property type="match status" value="1"/>
</dbReference>
<comment type="catalytic activity">
    <reaction evidence="14">
        <text>ATP + H2O = ADP + phosphate + H(+)</text>
        <dbReference type="Rhea" id="RHEA:13065"/>
        <dbReference type="ChEBI" id="CHEBI:15377"/>
        <dbReference type="ChEBI" id="CHEBI:15378"/>
        <dbReference type="ChEBI" id="CHEBI:30616"/>
        <dbReference type="ChEBI" id="CHEBI:43474"/>
        <dbReference type="ChEBI" id="CHEBI:456216"/>
        <dbReference type="EC" id="5.6.2.4"/>
    </reaction>
</comment>
<evidence type="ECO:0000256" key="15">
    <source>
        <dbReference type="PROSITE-ProRule" id="PRU00560"/>
    </source>
</evidence>
<dbReference type="Pfam" id="PF00580">
    <property type="entry name" value="UvrD-helicase"/>
    <property type="match status" value="1"/>
</dbReference>
<dbReference type="InterPro" id="IPR013986">
    <property type="entry name" value="DExx_box_DNA_helicase_dom_sf"/>
</dbReference>
<dbReference type="EC" id="5.6.2.4" evidence="13"/>
<keyword evidence="3 15" id="KW-0547">Nucleotide-binding</keyword>
<feature type="domain" description="UvrD-like helicase C-terminal" evidence="18">
    <location>
        <begin position="350"/>
        <end position="650"/>
    </location>
</feature>
<feature type="compositionally biased region" description="Basic and acidic residues" evidence="16">
    <location>
        <begin position="778"/>
        <end position="788"/>
    </location>
</feature>
<evidence type="ECO:0000256" key="9">
    <source>
        <dbReference type="ARBA" id="ARBA00023125"/>
    </source>
</evidence>
<feature type="binding site" evidence="15">
    <location>
        <begin position="45"/>
        <end position="52"/>
    </location>
    <ligand>
        <name>ATP</name>
        <dbReference type="ChEBI" id="CHEBI:30616"/>
    </ligand>
</feature>
<dbReference type="RefSeq" id="WP_340267904.1">
    <property type="nucleotide sequence ID" value="NZ_JBBEOG010000002.1"/>
</dbReference>
<evidence type="ECO:0000256" key="8">
    <source>
        <dbReference type="ARBA" id="ARBA00022840"/>
    </source>
</evidence>
<dbReference type="InterPro" id="IPR014016">
    <property type="entry name" value="UvrD-like_ATP-bd"/>
</dbReference>
<feature type="region of interest" description="Disordered" evidence="16">
    <location>
        <begin position="752"/>
        <end position="803"/>
    </location>
</feature>
<dbReference type="InterPro" id="IPR027417">
    <property type="entry name" value="P-loop_NTPase"/>
</dbReference>
<dbReference type="InterPro" id="IPR014017">
    <property type="entry name" value="DNA_helicase_UvrD-like_C"/>
</dbReference>
<keyword evidence="6 15" id="KW-0347">Helicase</keyword>
<dbReference type="Pfam" id="PF12705">
    <property type="entry name" value="PDDEXK_1"/>
    <property type="match status" value="1"/>
</dbReference>
<keyword evidence="4" id="KW-0227">DNA damage</keyword>
<sequence length="1089" mass="115490">MSELLRLRELRGVDDLEAALDLRYRLGEEQRAVVTAPLGSGLVVAGAGSGKTETMSLRVAWLVGTHQVEPEEVLGLTFTRKAAGELAERVTRAVERLQSWLGHGDAPVLVERPTARTYHSFAAALVADHAGHLGLDEPRLVGEAAAWQAAHRLVVGWPHPMEPGKNPSQVTAALLSLAGQCAEHGVEPEALARSLRGHLDALRAHAEAGWLTTQHQRDVVASLERRLALVPLLESWRETKRERGVVDHGDQVALAVSVARSEGVRQRLRAEHRVVLLDEYQDTSTAQTDLLAGLFGDGHPVTAVGDPHQSIFGWRGASAGTLSRFLDRFRRPDGTAPDVFSLSTSWRNPSVVLEVANVLAAPLREAGVPGGAPVGVLRPAPTAPPGAVRVLHVADEAEESATVAEWLRSRREHPVDDRPPTQAVLCRRRSQMGRVEDALRAAGVPVVVLGLGGLLDEPEVVDVVSLVAAAVDPTRGDALVRLLTGARWGLAAPDLEALRDRARELAGDDRDSAGLVDAVELLPGPGWRSASGRTLSEVARERLGQLAGVLARVRSVAHRPAVDVVVAAITASATDVEVEASADDARQARRVLDRLVEEAAAYADVDGASDVVRFLAWLDVARTEERGLDAVDVTPDPTAVQVLTVHSAKGLEWDDVAVVDLVAGGFPVREGAGGPGWGWLRDDGALPFPSRGDSDSLPVWSPAAAVSRSDAATRLERFRAGVGAHAALEERRLAYVAVTRPRRALLLTGARWGTGTRPRPPSPFLTEARDVAGGSPRWVDDALDRPEPPETGGGQGAAWPADAPAVRERLARAAAEVRAATPLGGPRGGEPSPGTAPTEPTWSHLVDVVLAERAARGGAARALPGHLSASQVVALAADPDGARADLLRPVPTRPQVRAREGTRFHEWLERRGGPRRGLFETDELLGAADDAAGDAGLAELRARFERSEWADAELVGVEVPFSTTLVVHGRPVVLRGRVDAVVRPLNRSTGGGRARTGAVRADVDLEVVDWKTGSPPSGAAAAARAHQLAVYRLATARAHGLPPERVGAAFWYAGSGPAGTTVRPRDLLDEAGLVRLLENSTGPGAGRER</sequence>
<protein>
    <recommendedName>
        <fullName evidence="13">DNA 3'-5' helicase</fullName>
        <ecNumber evidence="13">5.6.2.4</ecNumber>
    </recommendedName>
</protein>
<keyword evidence="9" id="KW-0238">DNA-binding</keyword>
<evidence type="ECO:0000259" key="18">
    <source>
        <dbReference type="PROSITE" id="PS51217"/>
    </source>
</evidence>
<keyword evidence="11" id="KW-0413">Isomerase</keyword>
<dbReference type="CDD" id="cd17932">
    <property type="entry name" value="DEXQc_UvrD"/>
    <property type="match status" value="1"/>
</dbReference>
<gene>
    <name evidence="19" type="ORF">ACFPJ6_07520</name>
</gene>
<evidence type="ECO:0000256" key="12">
    <source>
        <dbReference type="ARBA" id="ARBA00034617"/>
    </source>
</evidence>
<keyword evidence="8 15" id="KW-0067">ATP-binding</keyword>
<evidence type="ECO:0000256" key="10">
    <source>
        <dbReference type="ARBA" id="ARBA00023204"/>
    </source>
</evidence>
<dbReference type="EMBL" id="JBHSLD010000007">
    <property type="protein sequence ID" value="MFC5380633.1"/>
    <property type="molecule type" value="Genomic_DNA"/>
</dbReference>
<evidence type="ECO:0000256" key="5">
    <source>
        <dbReference type="ARBA" id="ARBA00022801"/>
    </source>
</evidence>
<evidence type="ECO:0000256" key="7">
    <source>
        <dbReference type="ARBA" id="ARBA00022839"/>
    </source>
</evidence>
<evidence type="ECO:0000256" key="2">
    <source>
        <dbReference type="ARBA" id="ARBA00022722"/>
    </source>
</evidence>
<evidence type="ECO:0000259" key="17">
    <source>
        <dbReference type="PROSITE" id="PS51198"/>
    </source>
</evidence>
<evidence type="ECO:0000256" key="6">
    <source>
        <dbReference type="ARBA" id="ARBA00022806"/>
    </source>
</evidence>
<comment type="caution">
    <text evidence="19">The sequence shown here is derived from an EMBL/GenBank/DDBJ whole genome shotgun (WGS) entry which is preliminary data.</text>
</comment>
<dbReference type="SUPFAM" id="SSF52540">
    <property type="entry name" value="P-loop containing nucleoside triphosphate hydrolases"/>
    <property type="match status" value="1"/>
</dbReference>
<evidence type="ECO:0000256" key="1">
    <source>
        <dbReference type="ARBA" id="ARBA00009922"/>
    </source>
</evidence>
<comment type="similarity">
    <text evidence="1">Belongs to the helicase family. UvrD subfamily.</text>
</comment>
<dbReference type="PANTHER" id="PTHR11070:SF55">
    <property type="entry name" value="DNA 3'-5' HELICASE"/>
    <property type="match status" value="1"/>
</dbReference>
<dbReference type="InterPro" id="IPR038726">
    <property type="entry name" value="PDDEXK_AddAB-type"/>
</dbReference>
<evidence type="ECO:0000256" key="13">
    <source>
        <dbReference type="ARBA" id="ARBA00034808"/>
    </source>
</evidence>
<evidence type="ECO:0000256" key="3">
    <source>
        <dbReference type="ARBA" id="ARBA00022741"/>
    </source>
</evidence>
<dbReference type="Proteomes" id="UP001596122">
    <property type="component" value="Unassembled WGS sequence"/>
</dbReference>